<accession>A0A9W6XY38</accession>
<dbReference type="Proteomes" id="UP001165121">
    <property type="component" value="Unassembled WGS sequence"/>
</dbReference>
<keyword evidence="2" id="KW-1185">Reference proteome</keyword>
<gene>
    <name evidence="1" type="ORF">Pfra01_001815800</name>
</gene>
<dbReference type="OrthoDB" id="10389451at2759"/>
<sequence>MPYAGGTITTSGDITCGGSLKGYLGFGNQSTISTVRVLTEVGIGSTGSYPSQEYLLITGNGSNYLDGSYTRMCSFYGSNVTPAWFRIEVSNGSKTVSTSATWIGNNSDTDLRFGTNNSKYDICLGAPIEDAGASLSNVEIVVIAVATTRTGNNARIEEEHCLYYPKYYNRPPNNWSCEGFHSIIENE</sequence>
<dbReference type="EMBL" id="BSXT01002195">
    <property type="protein sequence ID" value="GMF47736.1"/>
    <property type="molecule type" value="Genomic_DNA"/>
</dbReference>
<evidence type="ECO:0000313" key="1">
    <source>
        <dbReference type="EMBL" id="GMF47736.1"/>
    </source>
</evidence>
<comment type="caution">
    <text evidence="1">The sequence shown here is derived from an EMBL/GenBank/DDBJ whole genome shotgun (WGS) entry which is preliminary data.</text>
</comment>
<organism evidence="1 2">
    <name type="scientific">Phytophthora fragariaefolia</name>
    <dbReference type="NCBI Taxonomy" id="1490495"/>
    <lineage>
        <taxon>Eukaryota</taxon>
        <taxon>Sar</taxon>
        <taxon>Stramenopiles</taxon>
        <taxon>Oomycota</taxon>
        <taxon>Peronosporomycetes</taxon>
        <taxon>Peronosporales</taxon>
        <taxon>Peronosporaceae</taxon>
        <taxon>Phytophthora</taxon>
    </lineage>
</organism>
<name>A0A9W6XY38_9STRA</name>
<reference evidence="1" key="1">
    <citation type="submission" date="2023-04" db="EMBL/GenBank/DDBJ databases">
        <title>Phytophthora fragariaefolia NBRC 109709.</title>
        <authorList>
            <person name="Ichikawa N."/>
            <person name="Sato H."/>
            <person name="Tonouchi N."/>
        </authorList>
    </citation>
    <scope>NUCLEOTIDE SEQUENCE</scope>
    <source>
        <strain evidence="1">NBRC 109709</strain>
    </source>
</reference>
<dbReference type="AlphaFoldDB" id="A0A9W6XY38"/>
<protein>
    <submittedName>
        <fullName evidence="1">Unnamed protein product</fullName>
    </submittedName>
</protein>
<proteinExistence type="predicted"/>
<evidence type="ECO:0000313" key="2">
    <source>
        <dbReference type="Proteomes" id="UP001165121"/>
    </source>
</evidence>